<feature type="binding site" evidence="18">
    <location>
        <position position="445"/>
    </location>
    <ligand>
        <name>acetyl-CoA</name>
        <dbReference type="ChEBI" id="CHEBI:57288"/>
    </ligand>
</feature>
<comment type="catalytic activity">
    <reaction evidence="16 18">
        <text>N-acetyl-alpha-D-glucosamine 1-phosphate + UTP + H(+) = UDP-N-acetyl-alpha-D-glucosamine + diphosphate</text>
        <dbReference type="Rhea" id="RHEA:13509"/>
        <dbReference type="ChEBI" id="CHEBI:15378"/>
        <dbReference type="ChEBI" id="CHEBI:33019"/>
        <dbReference type="ChEBI" id="CHEBI:46398"/>
        <dbReference type="ChEBI" id="CHEBI:57705"/>
        <dbReference type="ChEBI" id="CHEBI:57776"/>
        <dbReference type="EC" id="2.7.7.23"/>
    </reaction>
</comment>
<dbReference type="UniPathway" id="UPA00113">
    <property type="reaction ID" value="UER00532"/>
</dbReference>
<comment type="caution">
    <text evidence="18">Lacks conserved residue(s) required for the propagation of feature annotation.</text>
</comment>
<keyword evidence="9 18" id="KW-0460">Magnesium</keyword>
<evidence type="ECO:0000256" key="4">
    <source>
        <dbReference type="ARBA" id="ARBA00022490"/>
    </source>
</evidence>
<organism evidence="20 21">
    <name type="scientific">Chthonomonas calidirosea (strain DSM 23976 / ICMP 18418 / T49)</name>
    <dbReference type="NCBI Taxonomy" id="1303518"/>
    <lineage>
        <taxon>Bacteria</taxon>
        <taxon>Bacillati</taxon>
        <taxon>Armatimonadota</taxon>
        <taxon>Chthonomonadia</taxon>
        <taxon>Chthonomonadales</taxon>
        <taxon>Chthonomonadaceae</taxon>
        <taxon>Chthonomonas</taxon>
    </lineage>
</organism>
<dbReference type="GO" id="GO:0016020">
    <property type="term" value="C:membrane"/>
    <property type="evidence" value="ECO:0007669"/>
    <property type="project" value="GOC"/>
</dbReference>
<accession>S0EX99</accession>
<dbReference type="InterPro" id="IPR018357">
    <property type="entry name" value="Hexapep_transf_CS"/>
</dbReference>
<keyword evidence="11 18" id="KW-0573">Peptidoglycan synthesis</keyword>
<gene>
    <name evidence="18" type="primary">glmU</name>
    <name evidence="20" type="ORF">CCALI_02275</name>
</gene>
<feature type="binding site" evidence="18">
    <location>
        <position position="399"/>
    </location>
    <ligand>
        <name>UDP-N-acetyl-alpha-D-glucosamine</name>
        <dbReference type="ChEBI" id="CHEBI:57705"/>
    </ligand>
</feature>
<evidence type="ECO:0000256" key="3">
    <source>
        <dbReference type="ARBA" id="ARBA00007947"/>
    </source>
</evidence>
<dbReference type="CDD" id="cd03353">
    <property type="entry name" value="LbH_GlmU_C"/>
    <property type="match status" value="1"/>
</dbReference>
<keyword evidence="4 18" id="KW-0963">Cytoplasm</keyword>
<feature type="binding site" evidence="18">
    <location>
        <position position="250"/>
    </location>
    <ligand>
        <name>UDP-N-acetyl-alpha-D-glucosamine</name>
        <dbReference type="ChEBI" id="CHEBI:57705"/>
    </ligand>
</feature>
<feature type="binding site" evidence="18">
    <location>
        <position position="177"/>
    </location>
    <ligand>
        <name>UDP-N-acetyl-alpha-D-glucosamine</name>
        <dbReference type="ChEBI" id="CHEBI:57705"/>
    </ligand>
</feature>
<comment type="subunit">
    <text evidence="18">Homotrimer.</text>
</comment>
<comment type="function">
    <text evidence="17 18">Catalyzes the last two sequential reactions in the de novo biosynthetic pathway for UDP-N-acetylglucosamine (UDP-GlcNAc). The C-terminal domain catalyzes the transfer of acetyl group from acetyl coenzyme A to glucosamine-1-phosphate (GlcN-1-P) to produce N-acetylglucosamine-1-phosphate (GlcNAc-1-P), which is converted into UDP-GlcNAc by the transfer of uridine 5-monophosphate (from uridine 5-triphosphate), a reaction catalyzed by the N-terminal domain.</text>
</comment>
<dbReference type="HAMAP" id="MF_01631">
    <property type="entry name" value="GlmU"/>
    <property type="match status" value="1"/>
</dbReference>
<dbReference type="Gene3D" id="3.90.550.10">
    <property type="entry name" value="Spore Coat Polysaccharide Biosynthesis Protein SpsA, Chain A"/>
    <property type="match status" value="1"/>
</dbReference>
<dbReference type="InterPro" id="IPR025877">
    <property type="entry name" value="MobA-like_NTP_Trfase"/>
</dbReference>
<evidence type="ECO:0000256" key="9">
    <source>
        <dbReference type="ARBA" id="ARBA00022842"/>
    </source>
</evidence>
<dbReference type="GO" id="GO:0008360">
    <property type="term" value="P:regulation of cell shape"/>
    <property type="evidence" value="ECO:0007669"/>
    <property type="project" value="UniProtKB-KW"/>
</dbReference>
<evidence type="ECO:0000256" key="18">
    <source>
        <dbReference type="HAMAP-Rule" id="MF_01631"/>
    </source>
</evidence>
<feature type="region of interest" description="N-acetyltransferase" evidence="18">
    <location>
        <begin position="274"/>
        <end position="490"/>
    </location>
</feature>
<feature type="region of interest" description="Pyrophosphorylase" evidence="18">
    <location>
        <begin position="1"/>
        <end position="252"/>
    </location>
</feature>
<evidence type="ECO:0000259" key="19">
    <source>
        <dbReference type="Pfam" id="PF12804"/>
    </source>
</evidence>
<feature type="binding site" evidence="18">
    <location>
        <position position="462"/>
    </location>
    <ligand>
        <name>acetyl-CoA</name>
        <dbReference type="ChEBI" id="CHEBI:57288"/>
    </ligand>
</feature>
<evidence type="ECO:0000256" key="14">
    <source>
        <dbReference type="ARBA" id="ARBA00023316"/>
    </source>
</evidence>
<comment type="pathway">
    <text evidence="18">Nucleotide-sugar biosynthesis; UDP-N-acetyl-alpha-D-glucosamine biosynthesis; UDP-N-acetyl-alpha-D-glucosamine from N-acetyl-alpha-D-glucosamine 1-phosphate: step 1/1.</text>
</comment>
<keyword evidence="6 18" id="KW-0548">Nucleotidyltransferase</keyword>
<feature type="binding site" evidence="18">
    <location>
        <position position="162"/>
    </location>
    <ligand>
        <name>UDP-N-acetyl-alpha-D-glucosamine</name>
        <dbReference type="ChEBI" id="CHEBI:57705"/>
    </ligand>
</feature>
<evidence type="ECO:0000256" key="8">
    <source>
        <dbReference type="ARBA" id="ARBA00022737"/>
    </source>
</evidence>
<feature type="region of interest" description="Linker" evidence="18">
    <location>
        <begin position="253"/>
        <end position="273"/>
    </location>
</feature>
<evidence type="ECO:0000256" key="7">
    <source>
        <dbReference type="ARBA" id="ARBA00022723"/>
    </source>
</evidence>
<dbReference type="HOGENOM" id="CLU_029499_15_2_0"/>
<feature type="binding site" evidence="18">
    <location>
        <position position="373"/>
    </location>
    <ligand>
        <name>UDP-N-acetyl-alpha-D-glucosamine</name>
        <dbReference type="ChEBI" id="CHEBI:57705"/>
    </ligand>
</feature>
<evidence type="ECO:0000256" key="5">
    <source>
        <dbReference type="ARBA" id="ARBA00022679"/>
    </source>
</evidence>
<feature type="binding site" evidence="18">
    <location>
        <position position="355"/>
    </location>
    <ligand>
        <name>UDP-N-acetyl-alpha-D-glucosamine</name>
        <dbReference type="ChEBI" id="CHEBI:57705"/>
    </ligand>
</feature>
<keyword evidence="13 18" id="KW-0012">Acyltransferase</keyword>
<dbReference type="GO" id="GO:0019134">
    <property type="term" value="F:glucosamine-1-phosphate N-acetyltransferase activity"/>
    <property type="evidence" value="ECO:0007669"/>
    <property type="project" value="UniProtKB-UniRule"/>
</dbReference>
<feature type="binding site" evidence="18">
    <location>
        <begin position="100"/>
        <end position="101"/>
    </location>
    <ligand>
        <name>UDP-N-acetyl-alpha-D-glucosamine</name>
        <dbReference type="ChEBI" id="CHEBI:57705"/>
    </ligand>
</feature>
<dbReference type="InterPro" id="IPR011004">
    <property type="entry name" value="Trimer_LpxA-like_sf"/>
</dbReference>
<dbReference type="PANTHER" id="PTHR43584:SF3">
    <property type="entry name" value="BIFUNCTIONAL PROTEIN GLMU"/>
    <property type="match status" value="1"/>
</dbReference>
<dbReference type="PROSITE" id="PS00101">
    <property type="entry name" value="HEXAPEP_TRANSFERASES"/>
    <property type="match status" value="1"/>
</dbReference>
<feature type="binding site" evidence="18">
    <location>
        <position position="192"/>
    </location>
    <ligand>
        <name>UDP-N-acetyl-alpha-D-glucosamine</name>
        <dbReference type="ChEBI" id="CHEBI:57705"/>
    </ligand>
</feature>
<dbReference type="InParanoid" id="S0EX99"/>
<keyword evidence="5 18" id="KW-0808">Transferase</keyword>
<feature type="binding site" evidence="18">
    <location>
        <position position="402"/>
    </location>
    <ligand>
        <name>acetyl-CoA</name>
        <dbReference type="ChEBI" id="CHEBI:57288"/>
    </ligand>
</feature>
<feature type="binding site" evidence="18">
    <location>
        <position position="125"/>
    </location>
    <ligand>
        <name>Mg(2+)</name>
        <dbReference type="ChEBI" id="CHEBI:18420"/>
    </ligand>
</feature>
<dbReference type="SUPFAM" id="SSF51161">
    <property type="entry name" value="Trimeric LpxA-like enzymes"/>
    <property type="match status" value="1"/>
</dbReference>
<dbReference type="GO" id="GO:0071555">
    <property type="term" value="P:cell wall organization"/>
    <property type="evidence" value="ECO:0007669"/>
    <property type="project" value="UniProtKB-KW"/>
</dbReference>
<keyword evidence="8 18" id="KW-0677">Repeat</keyword>
<evidence type="ECO:0000256" key="10">
    <source>
        <dbReference type="ARBA" id="ARBA00022960"/>
    </source>
</evidence>
<comment type="catalytic activity">
    <reaction evidence="15 18">
        <text>alpha-D-glucosamine 1-phosphate + acetyl-CoA = N-acetyl-alpha-D-glucosamine 1-phosphate + CoA + H(+)</text>
        <dbReference type="Rhea" id="RHEA:13725"/>
        <dbReference type="ChEBI" id="CHEBI:15378"/>
        <dbReference type="ChEBI" id="CHEBI:57287"/>
        <dbReference type="ChEBI" id="CHEBI:57288"/>
        <dbReference type="ChEBI" id="CHEBI:57776"/>
        <dbReference type="ChEBI" id="CHEBI:58516"/>
        <dbReference type="EC" id="2.3.1.157"/>
    </reaction>
</comment>
<dbReference type="EC" id="2.7.7.23" evidence="18"/>
<dbReference type="UniPathway" id="UPA00973"/>
<dbReference type="GO" id="GO:0005737">
    <property type="term" value="C:cytoplasm"/>
    <property type="evidence" value="ECO:0007669"/>
    <property type="project" value="UniProtKB-SubCell"/>
</dbReference>
<dbReference type="InterPro" id="IPR038009">
    <property type="entry name" value="GlmU_C_LbH"/>
</dbReference>
<evidence type="ECO:0000313" key="21">
    <source>
        <dbReference type="Proteomes" id="UP000014227"/>
    </source>
</evidence>
<feature type="binding site" evidence="18">
    <location>
        <position position="427"/>
    </location>
    <ligand>
        <name>acetyl-CoA</name>
        <dbReference type="ChEBI" id="CHEBI:57288"/>
    </ligand>
</feature>
<dbReference type="InterPro" id="IPR029044">
    <property type="entry name" value="Nucleotide-diphossugar_trans"/>
</dbReference>
<dbReference type="InterPro" id="IPR005882">
    <property type="entry name" value="Bifunctional_GlmU"/>
</dbReference>
<sequence length="490" mass="53135">MTHATYQDVSSEGEQPLPPTVAVLLAAGKSTRMRSRLPKSLHPLCGLPVTAHVVRACREAGVERVIVVVGHEAERVRSGLIEAIPDGHLLEFAHQERPLGTGDAVRAAQSLLASWPHTVLVLAGDTPLLRPQTLRQLVETRVRTHVPAVMLTMELQNPTGYGRILRDEKGRVIGVVEERDATPEQRRCCECNSSIYAFDGSRLWEALAQLRPNNAQGEYYLTDVIGWFVQQGAPVETVALEDPKEALGINTRVELAQVAALLRARLLEDLMLSGVTVVDPMSTWIDVDVTVGQDSVIHPNTLLLRGTQVGEECVLGPFARIEGCRLGNRVQVYASWLVDSVLEDDVRVGPYAQVRPNSHLGAGVRIGNFVELKNATLGPRVQASHLSYLGDVEIGEGTNIGAGTITCNYDGYQKHRTRIGSRAFIGSHSTLVAPVEVGEGAFVAAGSVITANVPADALAIARSYQTVKEGWAADYRQRKANKGEQKNASK</sequence>
<dbReference type="InterPro" id="IPR050065">
    <property type="entry name" value="GlmU-like"/>
</dbReference>
<dbReference type="SUPFAM" id="SSF53448">
    <property type="entry name" value="Nucleotide-diphospho-sugar transferases"/>
    <property type="match status" value="1"/>
</dbReference>
<feature type="binding site" evidence="18">
    <location>
        <position position="95"/>
    </location>
    <ligand>
        <name>UDP-N-acetyl-alpha-D-glucosamine</name>
        <dbReference type="ChEBI" id="CHEBI:57705"/>
    </ligand>
</feature>
<reference evidence="21" key="1">
    <citation type="submission" date="2013-03" db="EMBL/GenBank/DDBJ databases">
        <title>Genome sequence of Chthonomonas calidirosea, the first sequenced genome from the Armatimonadetes phylum (formally candidate division OP10).</title>
        <authorList>
            <person name="Lee K.C.Y."/>
            <person name="Morgan X.C."/>
            <person name="Dunfield P.F."/>
            <person name="Tamas I."/>
            <person name="Houghton K.M."/>
            <person name="Vyssotski M."/>
            <person name="Ryan J.L.J."/>
            <person name="Lagutin K."/>
            <person name="McDonald I.R."/>
            <person name="Stott M.B."/>
        </authorList>
    </citation>
    <scope>NUCLEOTIDE SEQUENCE [LARGE SCALE GENOMIC DNA]</scope>
    <source>
        <strain evidence="21">DSM 23976 / ICMP 18418 / T49</strain>
    </source>
</reference>
<keyword evidence="21" id="KW-1185">Reference proteome</keyword>
<evidence type="ECO:0000256" key="1">
    <source>
        <dbReference type="ARBA" id="ARBA00004496"/>
    </source>
</evidence>
<keyword evidence="14 18" id="KW-0961">Cell wall biogenesis/degradation</keyword>
<dbReference type="CDD" id="cd02540">
    <property type="entry name" value="GT2_GlmU_N_bac"/>
    <property type="match status" value="1"/>
</dbReference>
<feature type="binding site" evidence="18">
    <location>
        <position position="388"/>
    </location>
    <ligand>
        <name>UDP-N-acetyl-alpha-D-glucosamine</name>
        <dbReference type="ChEBI" id="CHEBI:57705"/>
    </ligand>
</feature>
<feature type="active site" description="Proton acceptor" evidence="18">
    <location>
        <position position="385"/>
    </location>
</feature>
<evidence type="ECO:0000256" key="2">
    <source>
        <dbReference type="ARBA" id="ARBA00007707"/>
    </source>
</evidence>
<dbReference type="GO" id="GO:0009245">
    <property type="term" value="P:lipid A biosynthetic process"/>
    <property type="evidence" value="ECO:0007669"/>
    <property type="project" value="UniProtKB-UniRule"/>
</dbReference>
<evidence type="ECO:0000256" key="17">
    <source>
        <dbReference type="ARBA" id="ARBA00049628"/>
    </source>
</evidence>
<dbReference type="OrthoDB" id="9775031at2"/>
<comment type="pathway">
    <text evidence="18">Bacterial outer membrane biogenesis; LPS lipid A biosynthesis.</text>
</comment>
<feature type="binding site" evidence="18">
    <location>
        <begin position="408"/>
        <end position="409"/>
    </location>
    <ligand>
        <name>acetyl-CoA</name>
        <dbReference type="ChEBI" id="CHEBI:57288"/>
    </ligand>
</feature>
<feature type="domain" description="MobA-like NTP transferase" evidence="19">
    <location>
        <begin position="22"/>
        <end position="167"/>
    </location>
</feature>
<comment type="similarity">
    <text evidence="2 18">In the C-terminal section; belongs to the transferase hexapeptide repeat family.</text>
</comment>
<dbReference type="EC" id="2.3.1.157" evidence="18"/>
<comment type="similarity">
    <text evidence="3 18">In the N-terminal section; belongs to the N-acetylglucosamine-1-phosphate uridyltransferase family.</text>
</comment>
<evidence type="ECO:0000256" key="16">
    <source>
        <dbReference type="ARBA" id="ARBA00048493"/>
    </source>
</evidence>
<dbReference type="Proteomes" id="UP000014227">
    <property type="component" value="Chromosome I"/>
</dbReference>
<dbReference type="eggNOG" id="COG1207">
    <property type="taxonomic scope" value="Bacteria"/>
</dbReference>
<dbReference type="Pfam" id="PF00132">
    <property type="entry name" value="Hexapep"/>
    <property type="match status" value="2"/>
</dbReference>
<keyword evidence="7 18" id="KW-0479">Metal-binding</keyword>
<dbReference type="Gene3D" id="2.160.10.10">
    <property type="entry name" value="Hexapeptide repeat proteins"/>
    <property type="match status" value="1"/>
</dbReference>
<evidence type="ECO:0000313" key="20">
    <source>
        <dbReference type="EMBL" id="CCW36082.1"/>
    </source>
</evidence>
<dbReference type="GO" id="GO:0000902">
    <property type="term" value="P:cell morphogenesis"/>
    <property type="evidence" value="ECO:0007669"/>
    <property type="project" value="UniProtKB-UniRule"/>
</dbReference>
<dbReference type="PANTHER" id="PTHR43584">
    <property type="entry name" value="NUCLEOTIDYL TRANSFERASE"/>
    <property type="match status" value="1"/>
</dbReference>
<dbReference type="GO" id="GO:0006048">
    <property type="term" value="P:UDP-N-acetylglucosamine biosynthetic process"/>
    <property type="evidence" value="ECO:0007669"/>
    <property type="project" value="UniProtKB-UniPathway"/>
</dbReference>
<evidence type="ECO:0000256" key="15">
    <source>
        <dbReference type="ARBA" id="ARBA00048247"/>
    </source>
</evidence>
<dbReference type="AlphaFoldDB" id="S0EX99"/>
<dbReference type="Pfam" id="PF12804">
    <property type="entry name" value="NTP_transf_3"/>
    <property type="match status" value="1"/>
</dbReference>
<feature type="binding site" evidence="18">
    <location>
        <position position="250"/>
    </location>
    <ligand>
        <name>Mg(2+)</name>
        <dbReference type="ChEBI" id="CHEBI:18420"/>
    </ligand>
</feature>
<comment type="subcellular location">
    <subcellularLocation>
        <location evidence="1 18">Cytoplasm</location>
    </subcellularLocation>
</comment>
<keyword evidence="10 18" id="KW-0133">Cell shape</keyword>
<dbReference type="KEGG" id="ccz:CCALI_02275"/>
<evidence type="ECO:0000256" key="6">
    <source>
        <dbReference type="ARBA" id="ARBA00022695"/>
    </source>
</evidence>
<dbReference type="PATRIC" id="fig|1303518.3.peg.2365"/>
<evidence type="ECO:0000256" key="12">
    <source>
        <dbReference type="ARBA" id="ARBA00023268"/>
    </source>
</evidence>
<comment type="cofactor">
    <cofactor evidence="18">
        <name>Mg(2+)</name>
        <dbReference type="ChEBI" id="CHEBI:18420"/>
    </cofactor>
    <text evidence="18">Binds 1 Mg(2+) ion per subunit.</text>
</comment>
<dbReference type="GO" id="GO:0000287">
    <property type="term" value="F:magnesium ion binding"/>
    <property type="evidence" value="ECO:0007669"/>
    <property type="project" value="UniProtKB-UniRule"/>
</dbReference>
<feature type="binding site" evidence="18">
    <location>
        <position position="39"/>
    </location>
    <ligand>
        <name>UDP-N-acetyl-alpha-D-glucosamine</name>
        <dbReference type="ChEBI" id="CHEBI:57705"/>
    </ligand>
</feature>
<keyword evidence="12 18" id="KW-0511">Multifunctional enzyme</keyword>
<dbReference type="NCBIfam" id="TIGR01173">
    <property type="entry name" value="glmU"/>
    <property type="match status" value="1"/>
</dbReference>
<dbReference type="FunCoup" id="S0EX99">
    <property type="interactions" value="310"/>
</dbReference>
<dbReference type="GO" id="GO:0009252">
    <property type="term" value="P:peptidoglycan biosynthetic process"/>
    <property type="evidence" value="ECO:0007669"/>
    <property type="project" value="UniProtKB-UniRule"/>
</dbReference>
<protein>
    <recommendedName>
        <fullName evidence="18">Bifunctional protein GlmU</fullName>
    </recommendedName>
    <domain>
        <recommendedName>
            <fullName evidence="18">UDP-N-acetylglucosamine pyrophosphorylase</fullName>
            <ecNumber evidence="18">2.7.7.23</ecNumber>
        </recommendedName>
        <alternativeName>
            <fullName evidence="18">N-acetylglucosamine-1-phosphate uridyltransferase</fullName>
        </alternativeName>
    </domain>
    <domain>
        <recommendedName>
            <fullName evidence="18">Glucosamine-1-phosphate N-acetyltransferase</fullName>
            <ecNumber evidence="18">2.3.1.157</ecNumber>
        </recommendedName>
    </domain>
</protein>
<proteinExistence type="inferred from homology"/>
<comment type="pathway">
    <text evidence="18">Nucleotide-sugar biosynthesis; UDP-N-acetyl-alpha-D-glucosamine biosynthesis; N-acetyl-alpha-D-glucosamine 1-phosphate from alpha-D-glucosamine 6-phosphate (route II): step 2/2.</text>
</comment>
<dbReference type="GO" id="GO:0003977">
    <property type="term" value="F:UDP-N-acetylglucosamine diphosphorylase activity"/>
    <property type="evidence" value="ECO:0007669"/>
    <property type="project" value="UniProtKB-UniRule"/>
</dbReference>
<dbReference type="RefSeq" id="WP_016483602.1">
    <property type="nucleotide sequence ID" value="NC_021487.1"/>
</dbReference>
<evidence type="ECO:0000256" key="11">
    <source>
        <dbReference type="ARBA" id="ARBA00022984"/>
    </source>
</evidence>
<dbReference type="InterPro" id="IPR001451">
    <property type="entry name" value="Hexapep"/>
</dbReference>
<evidence type="ECO:0000256" key="13">
    <source>
        <dbReference type="ARBA" id="ARBA00023315"/>
    </source>
</evidence>
<name>S0EX99_CHTCT</name>
<dbReference type="STRING" id="454171.CP488_01820"/>
<dbReference type="EMBL" id="HF951689">
    <property type="protein sequence ID" value="CCW36082.1"/>
    <property type="molecule type" value="Genomic_DNA"/>
</dbReference>
<feature type="binding site" evidence="18">
    <location>
        <begin position="25"/>
        <end position="28"/>
    </location>
    <ligand>
        <name>UDP-N-acetyl-alpha-D-glucosamine</name>
        <dbReference type="ChEBI" id="CHEBI:57705"/>
    </ligand>
</feature>